<evidence type="ECO:0000313" key="1">
    <source>
        <dbReference type="EMBL" id="CAD8146450.1"/>
    </source>
</evidence>
<comment type="caution">
    <text evidence="1">The sequence shown here is derived from an EMBL/GenBank/DDBJ whole genome shotgun (WGS) entry which is preliminary data.</text>
</comment>
<accession>A0A8S1T1V3</accession>
<protein>
    <submittedName>
        <fullName evidence="1">Uncharacterized protein</fullName>
    </submittedName>
</protein>
<reference evidence="1" key="1">
    <citation type="submission" date="2021-01" db="EMBL/GenBank/DDBJ databases">
        <authorList>
            <consortium name="Genoscope - CEA"/>
            <person name="William W."/>
        </authorList>
    </citation>
    <scope>NUCLEOTIDE SEQUENCE</scope>
</reference>
<name>A0A8S1T1V3_PAROT</name>
<evidence type="ECO:0000313" key="2">
    <source>
        <dbReference type="Proteomes" id="UP000683925"/>
    </source>
</evidence>
<proteinExistence type="predicted"/>
<sequence>MKSRYSLSHQPSVSNINQNVNSILGISSQYDFEKGVLINVPIQFPEIKKNPSQKHPKQIKHQDKLDKFFVVSAKHPAKSKDSSRQKKPLPYQLIKVQPPPLGYYNCNESYINQKSIVDMSKQSSFRMQLKKMKSNSVEQVEPLSSKVKQELQNQNQTKRSPPKIAKLSNLKLQQWIQRELEQYKESKKFEQTTYKGSMSDEKIKSDNFQRLFELTSLRSKNSYAKFFF</sequence>
<dbReference type="EMBL" id="CAJJDP010000018">
    <property type="protein sequence ID" value="CAD8146450.1"/>
    <property type="molecule type" value="Genomic_DNA"/>
</dbReference>
<gene>
    <name evidence="1" type="ORF">POCTA_138.1.T0180308</name>
</gene>
<organism evidence="1 2">
    <name type="scientific">Paramecium octaurelia</name>
    <dbReference type="NCBI Taxonomy" id="43137"/>
    <lineage>
        <taxon>Eukaryota</taxon>
        <taxon>Sar</taxon>
        <taxon>Alveolata</taxon>
        <taxon>Ciliophora</taxon>
        <taxon>Intramacronucleata</taxon>
        <taxon>Oligohymenophorea</taxon>
        <taxon>Peniculida</taxon>
        <taxon>Parameciidae</taxon>
        <taxon>Paramecium</taxon>
    </lineage>
</organism>
<dbReference type="OrthoDB" id="10290263at2759"/>
<dbReference type="AlphaFoldDB" id="A0A8S1T1V3"/>
<dbReference type="Proteomes" id="UP000683925">
    <property type="component" value="Unassembled WGS sequence"/>
</dbReference>
<keyword evidence="2" id="KW-1185">Reference proteome</keyword>
<dbReference type="OMA" id="QQWIQRE"/>